<evidence type="ECO:0000256" key="6">
    <source>
        <dbReference type="ARBA" id="ARBA00022618"/>
    </source>
</evidence>
<dbReference type="GO" id="GO:0008360">
    <property type="term" value="P:regulation of cell shape"/>
    <property type="evidence" value="ECO:0007669"/>
    <property type="project" value="UniProtKB-KW"/>
</dbReference>
<keyword evidence="11 16" id="KW-0573">Peptidoglycan synthesis</keyword>
<proteinExistence type="inferred from homology"/>
<dbReference type="PROSITE" id="PS51387">
    <property type="entry name" value="FAD_PCMH"/>
    <property type="match status" value="1"/>
</dbReference>
<dbReference type="RefSeq" id="WP_131920038.1">
    <property type="nucleotide sequence ID" value="NZ_JAOQNU010000023.1"/>
</dbReference>
<dbReference type="InterPro" id="IPR036318">
    <property type="entry name" value="FAD-bd_PCMH-like_sf"/>
</dbReference>
<dbReference type="GO" id="GO:0008762">
    <property type="term" value="F:UDP-N-acetylmuramate dehydrogenase activity"/>
    <property type="evidence" value="ECO:0007669"/>
    <property type="project" value="UniProtKB-UniRule"/>
</dbReference>
<organism evidence="18 19">
    <name type="scientific">Heliophilum fasciatum</name>
    <dbReference type="NCBI Taxonomy" id="35700"/>
    <lineage>
        <taxon>Bacteria</taxon>
        <taxon>Bacillati</taxon>
        <taxon>Bacillota</taxon>
        <taxon>Clostridia</taxon>
        <taxon>Eubacteriales</taxon>
        <taxon>Heliobacteriaceae</taxon>
        <taxon>Heliophilum</taxon>
    </lineage>
</organism>
<keyword evidence="12 16" id="KW-0560">Oxidoreductase</keyword>
<dbReference type="GO" id="GO:0005829">
    <property type="term" value="C:cytosol"/>
    <property type="evidence" value="ECO:0007669"/>
    <property type="project" value="TreeGrafter"/>
</dbReference>
<dbReference type="GO" id="GO:0051301">
    <property type="term" value="P:cell division"/>
    <property type="evidence" value="ECO:0007669"/>
    <property type="project" value="UniProtKB-KW"/>
</dbReference>
<keyword evidence="7 16" id="KW-0285">Flavoprotein</keyword>
<dbReference type="GO" id="GO:0009252">
    <property type="term" value="P:peptidoglycan biosynthetic process"/>
    <property type="evidence" value="ECO:0007669"/>
    <property type="project" value="UniProtKB-UniRule"/>
</dbReference>
<dbReference type="Pfam" id="PF02873">
    <property type="entry name" value="MurB_C"/>
    <property type="match status" value="1"/>
</dbReference>
<evidence type="ECO:0000256" key="7">
    <source>
        <dbReference type="ARBA" id="ARBA00022630"/>
    </source>
</evidence>
<name>A0A4R2REZ8_9FIRM</name>
<keyword evidence="14 16" id="KW-0961">Cell wall biogenesis/degradation</keyword>
<dbReference type="EC" id="1.3.1.98" evidence="16"/>
<evidence type="ECO:0000256" key="10">
    <source>
        <dbReference type="ARBA" id="ARBA00022960"/>
    </source>
</evidence>
<evidence type="ECO:0000256" key="1">
    <source>
        <dbReference type="ARBA" id="ARBA00001974"/>
    </source>
</evidence>
<evidence type="ECO:0000256" key="15">
    <source>
        <dbReference type="ARBA" id="ARBA00048914"/>
    </source>
</evidence>
<dbReference type="InterPro" id="IPR016166">
    <property type="entry name" value="FAD-bd_PCMH"/>
</dbReference>
<dbReference type="GO" id="GO:0071555">
    <property type="term" value="P:cell wall organization"/>
    <property type="evidence" value="ECO:0007669"/>
    <property type="project" value="UniProtKB-KW"/>
</dbReference>
<dbReference type="Gene3D" id="3.30.465.10">
    <property type="match status" value="1"/>
</dbReference>
<dbReference type="OrthoDB" id="9804753at2"/>
<evidence type="ECO:0000256" key="12">
    <source>
        <dbReference type="ARBA" id="ARBA00023002"/>
    </source>
</evidence>
<evidence type="ECO:0000256" key="16">
    <source>
        <dbReference type="HAMAP-Rule" id="MF_00037"/>
    </source>
</evidence>
<evidence type="ECO:0000256" key="4">
    <source>
        <dbReference type="ARBA" id="ARBA00004752"/>
    </source>
</evidence>
<evidence type="ECO:0000256" key="13">
    <source>
        <dbReference type="ARBA" id="ARBA00023306"/>
    </source>
</evidence>
<evidence type="ECO:0000256" key="2">
    <source>
        <dbReference type="ARBA" id="ARBA00003921"/>
    </source>
</evidence>
<evidence type="ECO:0000256" key="3">
    <source>
        <dbReference type="ARBA" id="ARBA00004496"/>
    </source>
</evidence>
<reference evidence="18 19" key="1">
    <citation type="submission" date="2019-03" db="EMBL/GenBank/DDBJ databases">
        <title>Genomic Encyclopedia of Type Strains, Phase IV (KMG-IV): sequencing the most valuable type-strain genomes for metagenomic binning, comparative biology and taxonomic classification.</title>
        <authorList>
            <person name="Goeker M."/>
        </authorList>
    </citation>
    <scope>NUCLEOTIDE SEQUENCE [LARGE SCALE GENOMIC DNA]</scope>
    <source>
        <strain evidence="18 19">DSM 11170</strain>
    </source>
</reference>
<sequence length="303" mass="32044">MPVTEVLKGFRGRWREQEPLAGHTTWRIGGPADLYVLPLDRQDLVLIVQNCLRCGVPWTVLGAGSNVLIADQGIRGVVIGLADGFRYKQRSGYQVTAGAAVGLPGLARWTVWQGLAGLEFAAGIPASLGGAVMMNAGAHGAAVGERVLAVELVNEHGAIETVAAEELQFTYRHSRLQKRRCIVTEVQLQLTDGVVADMEAAMAKALARRRATQPLEWPNAGSVFLNPPGDSAGRLIEAAGLKGYRIGGAEVSNRHANFIVNAGGATATDVLALIALIQQRVLAASGVELCTEIQLVGDTGRAE</sequence>
<feature type="active site" evidence="16">
    <location>
        <position position="292"/>
    </location>
</feature>
<keyword evidence="19" id="KW-1185">Reference proteome</keyword>
<dbReference type="AlphaFoldDB" id="A0A4R2REZ8"/>
<comment type="catalytic activity">
    <reaction evidence="15 16">
        <text>UDP-N-acetyl-alpha-D-muramate + NADP(+) = UDP-N-acetyl-3-O-(1-carboxyvinyl)-alpha-D-glucosamine + NADPH + H(+)</text>
        <dbReference type="Rhea" id="RHEA:12248"/>
        <dbReference type="ChEBI" id="CHEBI:15378"/>
        <dbReference type="ChEBI" id="CHEBI:57783"/>
        <dbReference type="ChEBI" id="CHEBI:58349"/>
        <dbReference type="ChEBI" id="CHEBI:68483"/>
        <dbReference type="ChEBI" id="CHEBI:70757"/>
        <dbReference type="EC" id="1.3.1.98"/>
    </reaction>
</comment>
<evidence type="ECO:0000256" key="11">
    <source>
        <dbReference type="ARBA" id="ARBA00022984"/>
    </source>
</evidence>
<protein>
    <recommendedName>
        <fullName evidence="16">UDP-N-acetylenolpyruvoylglucosamine reductase</fullName>
        <ecNumber evidence="16">1.3.1.98</ecNumber>
    </recommendedName>
    <alternativeName>
        <fullName evidence="16">UDP-N-acetylmuramate dehydrogenase</fullName>
    </alternativeName>
</protein>
<comment type="pathway">
    <text evidence="4 16">Cell wall biogenesis; peptidoglycan biosynthesis.</text>
</comment>
<gene>
    <name evidence="16" type="primary">murB</name>
    <name evidence="18" type="ORF">EDD73_12337</name>
</gene>
<keyword evidence="10 16" id="KW-0133">Cell shape</keyword>
<feature type="domain" description="FAD-binding PCMH-type" evidence="17">
    <location>
        <begin position="28"/>
        <end position="193"/>
    </location>
</feature>
<comment type="caution">
    <text evidence="18">The sequence shown here is derived from an EMBL/GenBank/DDBJ whole genome shotgun (WGS) entry which is preliminary data.</text>
</comment>
<dbReference type="Gene3D" id="3.90.78.10">
    <property type="entry name" value="UDP-N-acetylenolpyruvoylglucosamine reductase, C-terminal domain"/>
    <property type="match status" value="1"/>
</dbReference>
<evidence type="ECO:0000313" key="19">
    <source>
        <dbReference type="Proteomes" id="UP000294813"/>
    </source>
</evidence>
<accession>A0A4R2REZ8</accession>
<keyword evidence="8 16" id="KW-0274">FAD</keyword>
<dbReference type="PANTHER" id="PTHR21071">
    <property type="entry name" value="UDP-N-ACETYLENOLPYRUVOYLGLUCOSAMINE REDUCTASE"/>
    <property type="match status" value="1"/>
</dbReference>
<dbReference type="Proteomes" id="UP000294813">
    <property type="component" value="Unassembled WGS sequence"/>
</dbReference>
<keyword evidence="9 16" id="KW-0521">NADP</keyword>
<evidence type="ECO:0000256" key="9">
    <source>
        <dbReference type="ARBA" id="ARBA00022857"/>
    </source>
</evidence>
<evidence type="ECO:0000256" key="14">
    <source>
        <dbReference type="ARBA" id="ARBA00023316"/>
    </source>
</evidence>
<keyword evidence="5 16" id="KW-0963">Cytoplasm</keyword>
<keyword evidence="6 16" id="KW-0132">Cell division</keyword>
<evidence type="ECO:0000259" key="17">
    <source>
        <dbReference type="PROSITE" id="PS51387"/>
    </source>
</evidence>
<evidence type="ECO:0000256" key="5">
    <source>
        <dbReference type="ARBA" id="ARBA00022490"/>
    </source>
</evidence>
<dbReference type="Pfam" id="PF01565">
    <property type="entry name" value="FAD_binding_4"/>
    <property type="match status" value="1"/>
</dbReference>
<dbReference type="PANTHER" id="PTHR21071:SF4">
    <property type="entry name" value="UDP-N-ACETYLENOLPYRUVOYLGLUCOSAMINE REDUCTASE"/>
    <property type="match status" value="1"/>
</dbReference>
<dbReference type="InterPro" id="IPR011601">
    <property type="entry name" value="MurB_C"/>
</dbReference>
<dbReference type="NCBIfam" id="NF010480">
    <property type="entry name" value="PRK13905.1"/>
    <property type="match status" value="1"/>
</dbReference>
<dbReference type="InterPro" id="IPR036635">
    <property type="entry name" value="MurB_C_sf"/>
</dbReference>
<keyword evidence="13 16" id="KW-0131">Cell cycle</keyword>
<comment type="similarity">
    <text evidence="16">Belongs to the MurB family.</text>
</comment>
<dbReference type="UniPathway" id="UPA00219"/>
<evidence type="ECO:0000313" key="18">
    <source>
        <dbReference type="EMBL" id="TCP62130.1"/>
    </source>
</evidence>
<dbReference type="GO" id="GO:0071949">
    <property type="term" value="F:FAD binding"/>
    <property type="evidence" value="ECO:0007669"/>
    <property type="project" value="InterPro"/>
</dbReference>
<dbReference type="NCBIfam" id="TIGR00179">
    <property type="entry name" value="murB"/>
    <property type="match status" value="1"/>
</dbReference>
<dbReference type="EMBL" id="SLXT01000023">
    <property type="protein sequence ID" value="TCP62130.1"/>
    <property type="molecule type" value="Genomic_DNA"/>
</dbReference>
<dbReference type="InterPro" id="IPR006094">
    <property type="entry name" value="Oxid_FAD_bind_N"/>
</dbReference>
<feature type="active site" description="Proton donor" evidence="16">
    <location>
        <position position="222"/>
    </location>
</feature>
<dbReference type="InterPro" id="IPR003170">
    <property type="entry name" value="MurB"/>
</dbReference>
<comment type="cofactor">
    <cofactor evidence="1 16">
        <name>FAD</name>
        <dbReference type="ChEBI" id="CHEBI:57692"/>
    </cofactor>
</comment>
<dbReference type="HAMAP" id="MF_00037">
    <property type="entry name" value="MurB"/>
    <property type="match status" value="1"/>
</dbReference>
<dbReference type="SUPFAM" id="SSF56176">
    <property type="entry name" value="FAD-binding/transporter-associated domain-like"/>
    <property type="match status" value="1"/>
</dbReference>
<comment type="subcellular location">
    <subcellularLocation>
        <location evidence="3 16">Cytoplasm</location>
    </subcellularLocation>
</comment>
<comment type="function">
    <text evidence="2 16">Cell wall formation.</text>
</comment>
<dbReference type="SUPFAM" id="SSF56194">
    <property type="entry name" value="Uridine diphospho-N-Acetylenolpyruvylglucosamine reductase, MurB, C-terminal domain"/>
    <property type="match status" value="1"/>
</dbReference>
<dbReference type="InterPro" id="IPR016167">
    <property type="entry name" value="FAD-bd_PCMH_sub1"/>
</dbReference>
<feature type="active site" evidence="16">
    <location>
        <position position="172"/>
    </location>
</feature>
<dbReference type="InterPro" id="IPR016169">
    <property type="entry name" value="FAD-bd_PCMH_sub2"/>
</dbReference>
<dbReference type="Gene3D" id="3.30.43.10">
    <property type="entry name" value="Uridine Diphospho-n-acetylenolpyruvylglucosamine Reductase, domain 2"/>
    <property type="match status" value="1"/>
</dbReference>
<evidence type="ECO:0000256" key="8">
    <source>
        <dbReference type="ARBA" id="ARBA00022827"/>
    </source>
</evidence>